<dbReference type="InterPro" id="IPR018060">
    <property type="entry name" value="HTH_AraC"/>
</dbReference>
<dbReference type="Proteomes" id="UP000623269">
    <property type="component" value="Unassembled WGS sequence"/>
</dbReference>
<proteinExistence type="predicted"/>
<dbReference type="Gene3D" id="3.20.80.10">
    <property type="entry name" value="Regulatory factor, effector binding domain"/>
    <property type="match status" value="1"/>
</dbReference>
<evidence type="ECO:0000256" key="2">
    <source>
        <dbReference type="ARBA" id="ARBA00023125"/>
    </source>
</evidence>
<comment type="caution">
    <text evidence="5">The sequence shown here is derived from an EMBL/GenBank/DDBJ whole genome shotgun (WGS) entry which is preliminary data.</text>
</comment>
<dbReference type="PANTHER" id="PTHR47504:SF5">
    <property type="entry name" value="RIGHT ORIGIN-BINDING PROTEIN"/>
    <property type="match status" value="1"/>
</dbReference>
<dbReference type="Pfam" id="PF12833">
    <property type="entry name" value="HTH_18"/>
    <property type="match status" value="1"/>
</dbReference>
<dbReference type="GO" id="GO:0043565">
    <property type="term" value="F:sequence-specific DNA binding"/>
    <property type="evidence" value="ECO:0007669"/>
    <property type="project" value="InterPro"/>
</dbReference>
<feature type="domain" description="HTH araC/xylS-type" evidence="4">
    <location>
        <begin position="10"/>
        <end position="108"/>
    </location>
</feature>
<dbReference type="InterPro" id="IPR050959">
    <property type="entry name" value="MarA-like"/>
</dbReference>
<dbReference type="InterPro" id="IPR029442">
    <property type="entry name" value="GyrI-like"/>
</dbReference>
<dbReference type="SUPFAM" id="SSF55136">
    <property type="entry name" value="Probable bacterial effector-binding domain"/>
    <property type="match status" value="1"/>
</dbReference>
<dbReference type="EMBL" id="JAEAGR010000004">
    <property type="protein sequence ID" value="MBH1940415.1"/>
    <property type="molecule type" value="Genomic_DNA"/>
</dbReference>
<evidence type="ECO:0000313" key="5">
    <source>
        <dbReference type="EMBL" id="MBH1940415.1"/>
    </source>
</evidence>
<name>A0A8J7H8P7_9FIRM</name>
<keyword evidence="3" id="KW-0804">Transcription</keyword>
<keyword evidence="1" id="KW-0805">Transcription regulation</keyword>
<dbReference type="AlphaFoldDB" id="A0A8J7H8P7"/>
<dbReference type="SMART" id="SM00342">
    <property type="entry name" value="HTH_ARAC"/>
    <property type="match status" value="1"/>
</dbReference>
<dbReference type="Gene3D" id="1.10.10.60">
    <property type="entry name" value="Homeodomain-like"/>
    <property type="match status" value="2"/>
</dbReference>
<dbReference type="PANTHER" id="PTHR47504">
    <property type="entry name" value="RIGHT ORIGIN-BINDING PROTEIN"/>
    <property type="match status" value="1"/>
</dbReference>
<evidence type="ECO:0000256" key="1">
    <source>
        <dbReference type="ARBA" id="ARBA00023015"/>
    </source>
</evidence>
<keyword evidence="6" id="KW-1185">Reference proteome</keyword>
<evidence type="ECO:0000256" key="3">
    <source>
        <dbReference type="ARBA" id="ARBA00023163"/>
    </source>
</evidence>
<dbReference type="PROSITE" id="PS01124">
    <property type="entry name" value="HTH_ARAC_FAMILY_2"/>
    <property type="match status" value="1"/>
</dbReference>
<dbReference type="InterPro" id="IPR010499">
    <property type="entry name" value="AraC_E-bd"/>
</dbReference>
<dbReference type="Pfam" id="PF06445">
    <property type="entry name" value="GyrI-like"/>
    <property type="match status" value="1"/>
</dbReference>
<keyword evidence="2" id="KW-0238">DNA-binding</keyword>
<dbReference type="SMART" id="SM00871">
    <property type="entry name" value="AraC_E_bind"/>
    <property type="match status" value="1"/>
</dbReference>
<accession>A0A8J7H8P7</accession>
<evidence type="ECO:0000313" key="6">
    <source>
        <dbReference type="Proteomes" id="UP000623269"/>
    </source>
</evidence>
<dbReference type="InterPro" id="IPR011256">
    <property type="entry name" value="Reg_factor_effector_dom_sf"/>
</dbReference>
<gene>
    <name evidence="5" type="ORF">I5677_05825</name>
</gene>
<sequence length="301" mass="35883">MNSNQISKLEYTIETIEKHMDQPLNLNDLSKKVGLSKFHLQRLFKALVDKSLMAYIRGRRLSNSLHDLLHTNMNILDIAVKYQFDYEQSFIRAFQNRFHITPAKYRKLRHELPIEQKIDITTLTGIEQGFIIQPRMVIKPGFYIQGIMDEIFHEQNMIELTTNRLAMLFHKEYLPIVPNKVHEHVYLAIVEYRPVSTISNDYIPCVETSIINTVNPPFVTRTIPSQEYAVFRYVGFHSPYELTYKTMKEFYDYTDYWVMSTKLKQAQNYHFERMDLSICREDYCEMDIYIPIRTENDTTYL</sequence>
<dbReference type="InterPro" id="IPR009057">
    <property type="entry name" value="Homeodomain-like_sf"/>
</dbReference>
<reference evidence="5" key="1">
    <citation type="submission" date="2020-12" db="EMBL/GenBank/DDBJ databases">
        <title>M. sibirica DSM 26468T genome.</title>
        <authorList>
            <person name="Thieme N."/>
            <person name="Rettenmaier R."/>
            <person name="Zverlov V."/>
            <person name="Liebl W."/>
        </authorList>
    </citation>
    <scope>NUCLEOTIDE SEQUENCE</scope>
    <source>
        <strain evidence="5">DSM 26468</strain>
    </source>
</reference>
<dbReference type="GO" id="GO:0003700">
    <property type="term" value="F:DNA-binding transcription factor activity"/>
    <property type="evidence" value="ECO:0007669"/>
    <property type="project" value="InterPro"/>
</dbReference>
<dbReference type="SUPFAM" id="SSF46689">
    <property type="entry name" value="Homeodomain-like"/>
    <property type="match status" value="2"/>
</dbReference>
<evidence type="ECO:0000259" key="4">
    <source>
        <dbReference type="PROSITE" id="PS01124"/>
    </source>
</evidence>
<organism evidence="5 6">
    <name type="scientific">Mobilitalea sibirica</name>
    <dbReference type="NCBI Taxonomy" id="1462919"/>
    <lineage>
        <taxon>Bacteria</taxon>
        <taxon>Bacillati</taxon>
        <taxon>Bacillota</taxon>
        <taxon>Clostridia</taxon>
        <taxon>Lachnospirales</taxon>
        <taxon>Lachnospiraceae</taxon>
        <taxon>Mobilitalea</taxon>
    </lineage>
</organism>
<protein>
    <submittedName>
        <fullName evidence="5">Helix-turn-helix domain-containing protein</fullName>
    </submittedName>
</protein>